<evidence type="ECO:0000256" key="9">
    <source>
        <dbReference type="ARBA" id="ARBA00049360"/>
    </source>
</evidence>
<comment type="function">
    <text evidence="11">Probably plays a role in ribosome assembly or function. May be involved in resolution of branched DNA intermediates that result from template switching in postreplication gaps. Binds DNA and has ATPase activity.</text>
</comment>
<dbReference type="Pfam" id="PF16326">
    <property type="entry name" value="ABC_tran_CTD"/>
    <property type="match status" value="1"/>
</dbReference>
<keyword evidence="7 11" id="KW-0238">DNA-binding</keyword>
<comment type="catalytic activity">
    <reaction evidence="9 11">
        <text>ATP + H2O = ADP + phosphate + H(+)</text>
        <dbReference type="Rhea" id="RHEA:13065"/>
        <dbReference type="ChEBI" id="CHEBI:15377"/>
        <dbReference type="ChEBI" id="CHEBI:15378"/>
        <dbReference type="ChEBI" id="CHEBI:30616"/>
        <dbReference type="ChEBI" id="CHEBI:43474"/>
        <dbReference type="ChEBI" id="CHEBI:456216"/>
    </reaction>
</comment>
<dbReference type="OrthoDB" id="9801441at2"/>
<dbReference type="InterPro" id="IPR032781">
    <property type="entry name" value="ABC_tran_Xtn"/>
</dbReference>
<dbReference type="GO" id="GO:0005524">
    <property type="term" value="F:ATP binding"/>
    <property type="evidence" value="ECO:0007669"/>
    <property type="project" value="UniProtKB-UniRule"/>
</dbReference>
<keyword evidence="1 11" id="KW-0963">Cytoplasm</keyword>
<evidence type="ECO:0000256" key="2">
    <source>
        <dbReference type="ARBA" id="ARBA00022737"/>
    </source>
</evidence>
<feature type="binding site" evidence="11">
    <location>
        <begin position="36"/>
        <end position="43"/>
    </location>
    <ligand>
        <name>ATP</name>
        <dbReference type="ChEBI" id="CHEBI:30616"/>
        <label>1</label>
    </ligand>
</feature>
<dbReference type="EC" id="3.6.1.-" evidence="11"/>
<dbReference type="InterPro" id="IPR032524">
    <property type="entry name" value="ABC_tran_C"/>
</dbReference>
<dbReference type="EMBL" id="LRRQ01000099">
    <property type="protein sequence ID" value="OAM89261.1"/>
    <property type="molecule type" value="Genomic_DNA"/>
</dbReference>
<dbReference type="STRING" id="1184151.AW736_13470"/>
<dbReference type="GO" id="GO:0016887">
    <property type="term" value="F:ATP hydrolysis activity"/>
    <property type="evidence" value="ECO:0007669"/>
    <property type="project" value="UniProtKB-UniRule"/>
</dbReference>
<keyword evidence="5 11" id="KW-0378">Hydrolase</keyword>
<dbReference type="InterPro" id="IPR017871">
    <property type="entry name" value="ABC_transporter-like_CS"/>
</dbReference>
<dbReference type="CDD" id="cd03221">
    <property type="entry name" value="ABCF_EF-3"/>
    <property type="match status" value="2"/>
</dbReference>
<dbReference type="SUPFAM" id="SSF52540">
    <property type="entry name" value="P-loop containing nucleoside triphosphate hydrolases"/>
    <property type="match status" value="2"/>
</dbReference>
<dbReference type="InterPro" id="IPR003439">
    <property type="entry name" value="ABC_transporter-like_ATP-bd"/>
</dbReference>
<evidence type="ECO:0000256" key="11">
    <source>
        <dbReference type="HAMAP-Rule" id="MF_00848"/>
    </source>
</evidence>
<dbReference type="SMART" id="SM00382">
    <property type="entry name" value="AAA"/>
    <property type="match status" value="2"/>
</dbReference>
<dbReference type="FunFam" id="3.40.50.300:FF:000309">
    <property type="entry name" value="ABC transporter ATP-binding protein"/>
    <property type="match status" value="1"/>
</dbReference>
<feature type="compositionally biased region" description="Low complexity" evidence="12">
    <location>
        <begin position="517"/>
        <end position="542"/>
    </location>
</feature>
<dbReference type="Pfam" id="PF12848">
    <property type="entry name" value="ABC_tran_Xtn"/>
    <property type="match status" value="1"/>
</dbReference>
<dbReference type="RefSeq" id="WP_068770711.1">
    <property type="nucleotide sequence ID" value="NZ_CP109796.1"/>
</dbReference>
<dbReference type="InterPro" id="IPR003593">
    <property type="entry name" value="AAA+_ATPase"/>
</dbReference>
<evidence type="ECO:0000256" key="10">
    <source>
        <dbReference type="ARBA" id="ARBA00061478"/>
    </source>
</evidence>
<gene>
    <name evidence="11" type="primary">uup</name>
    <name evidence="14" type="ORF">AW736_13470</name>
</gene>
<evidence type="ECO:0000256" key="4">
    <source>
        <dbReference type="ARBA" id="ARBA00022763"/>
    </source>
</evidence>
<evidence type="ECO:0000256" key="5">
    <source>
        <dbReference type="ARBA" id="ARBA00022801"/>
    </source>
</evidence>
<keyword evidence="2 11" id="KW-0677">Repeat</keyword>
<feature type="compositionally biased region" description="Basic residues" evidence="12">
    <location>
        <begin position="243"/>
        <end position="252"/>
    </location>
</feature>
<dbReference type="InterPro" id="IPR043686">
    <property type="entry name" value="Uup"/>
</dbReference>
<evidence type="ECO:0000313" key="14">
    <source>
        <dbReference type="EMBL" id="OAM89261.1"/>
    </source>
</evidence>
<keyword evidence="8 11" id="KW-0234">DNA repair</keyword>
<comment type="subcellular location">
    <subcellularLocation>
        <location evidence="11">Cytoplasm</location>
    </subcellularLocation>
    <text evidence="11">Associates with ribosomes.</text>
</comment>
<feature type="compositionally biased region" description="Basic and acidic residues" evidence="12">
    <location>
        <begin position="231"/>
        <end position="242"/>
    </location>
</feature>
<dbReference type="InterPro" id="IPR027417">
    <property type="entry name" value="P-loop_NTPase"/>
</dbReference>
<evidence type="ECO:0000256" key="12">
    <source>
        <dbReference type="SAM" id="MobiDB-lite"/>
    </source>
</evidence>
<keyword evidence="6 11" id="KW-0067">ATP-binding</keyword>
<evidence type="ECO:0000256" key="1">
    <source>
        <dbReference type="ARBA" id="ARBA00022490"/>
    </source>
</evidence>
<comment type="caution">
    <text evidence="14">The sequence shown here is derived from an EMBL/GenBank/DDBJ whole genome shotgun (WGS) entry which is preliminary data.</text>
</comment>
<sequence length="627" mass="68352">MALVNLLDVNLSFGGPAVLENVNFQVDPGERVCLVGRNGAGKTTLMRVIAGELAPDTGVVSRQPGARFTRLAQEIPAGLDGTVHDLVAAAALAPRDEHDHEEDWQRELRLENLLERLGLAPAAPFASLSGGLKRRALLARALAGRPDLLLLDEPTNHLDLASILWLEEFLLTEKIPLFFVTHDRAFLRRLATRIVELDRGRLSSWACDYDTYLARKQDVLEAEERQQAAADKKLAQEEEWSRRKPSAQRKRAGARLQQLAALRAERRARRERQGSVNLRLADAAESGVKVIEADAVSFSYPGNNDTGGAPAPLIRDLTATITRGDKIGIIGPNGAGKSTLIRLLLGQLAPTAGAIKHGTNLEIVYYDQLRAQIDDDKSVADNIAGGNTTVTIDGRQRHVITYLQDFLFEPARARTPARVLSGGERNRLLLARLFTKPANVLVLDEPTNDLDAETLDLLENLLVEYAGTLLLVSHDRDFLDNVVTGTMVFEGDGRVAEYIGGYTDWKQQHDRAEAAKARQTAAQQAAAGNSGAGDSPADGAPAAPRPAKPRKLTNKEQRELEDLPARIEALETEQGGLTARLASPDFYQREPGASGAVNARLDEIEQELAAAFARWEELETRRNAAAG</sequence>
<dbReference type="FunFam" id="3.40.50.300:FF:000011">
    <property type="entry name" value="Putative ABC transporter ATP-binding component"/>
    <property type="match status" value="1"/>
</dbReference>
<protein>
    <recommendedName>
        <fullName evidence="11">ATP-binding protein Uup</fullName>
        <ecNumber evidence="11">3.6.1.-</ecNumber>
    </recommendedName>
</protein>
<dbReference type="PROSITE" id="PS50893">
    <property type="entry name" value="ABC_TRANSPORTER_2"/>
    <property type="match status" value="2"/>
</dbReference>
<dbReference type="InterPro" id="IPR037118">
    <property type="entry name" value="Val-tRNA_synth_C_sf"/>
</dbReference>
<reference evidence="14 15" key="1">
    <citation type="submission" date="2016-01" db="EMBL/GenBank/DDBJ databases">
        <title>High potential of lignocellulose degradation of a new Verrucomicrobia species.</title>
        <authorList>
            <person name="Wang Y."/>
            <person name="Shi Y."/>
            <person name="Qiu Z."/>
            <person name="Liu S."/>
            <person name="Yang H."/>
        </authorList>
    </citation>
    <scope>NUCLEOTIDE SEQUENCE [LARGE SCALE GENOMIC DNA]</scope>
    <source>
        <strain evidence="14 15">TSB47</strain>
    </source>
</reference>
<dbReference type="GO" id="GO:0043022">
    <property type="term" value="F:ribosome binding"/>
    <property type="evidence" value="ECO:0007669"/>
    <property type="project" value="UniProtKB-UniRule"/>
</dbReference>
<dbReference type="PROSITE" id="PS00211">
    <property type="entry name" value="ABC_TRANSPORTER_1"/>
    <property type="match status" value="1"/>
</dbReference>
<dbReference type="AlphaFoldDB" id="A0A178II00"/>
<dbReference type="GO" id="GO:0005737">
    <property type="term" value="C:cytoplasm"/>
    <property type="evidence" value="ECO:0007669"/>
    <property type="project" value="UniProtKB-SubCell"/>
</dbReference>
<name>A0A178II00_9BACT</name>
<evidence type="ECO:0000259" key="13">
    <source>
        <dbReference type="PROSITE" id="PS50893"/>
    </source>
</evidence>
<comment type="similarity">
    <text evidence="10 11">Belongs to the ABC transporter superfamily. ABCF family. Uup subfamily.</text>
</comment>
<dbReference type="Gene3D" id="3.40.50.300">
    <property type="entry name" value="P-loop containing nucleotide triphosphate hydrolases"/>
    <property type="match status" value="2"/>
</dbReference>
<feature type="region of interest" description="Disordered" evidence="12">
    <location>
        <begin position="510"/>
        <end position="560"/>
    </location>
</feature>
<dbReference type="Gene3D" id="1.10.287.380">
    <property type="entry name" value="Valyl-tRNA synthetase, C-terminal domain"/>
    <property type="match status" value="1"/>
</dbReference>
<evidence type="ECO:0000256" key="7">
    <source>
        <dbReference type="ARBA" id="ARBA00023125"/>
    </source>
</evidence>
<dbReference type="InterPro" id="IPR051309">
    <property type="entry name" value="ABCF_ATPase"/>
</dbReference>
<evidence type="ECO:0000256" key="3">
    <source>
        <dbReference type="ARBA" id="ARBA00022741"/>
    </source>
</evidence>
<dbReference type="Proteomes" id="UP000078486">
    <property type="component" value="Unassembled WGS sequence"/>
</dbReference>
<dbReference type="Pfam" id="PF00005">
    <property type="entry name" value="ABC_tran"/>
    <property type="match status" value="2"/>
</dbReference>
<feature type="domain" description="ABC transporter" evidence="13">
    <location>
        <begin position="291"/>
        <end position="525"/>
    </location>
</feature>
<dbReference type="GO" id="GO:0006281">
    <property type="term" value="P:DNA repair"/>
    <property type="evidence" value="ECO:0007669"/>
    <property type="project" value="UniProtKB-KW"/>
</dbReference>
<keyword evidence="3 11" id="KW-0547">Nucleotide-binding</keyword>
<evidence type="ECO:0000313" key="15">
    <source>
        <dbReference type="Proteomes" id="UP000078486"/>
    </source>
</evidence>
<evidence type="ECO:0000256" key="6">
    <source>
        <dbReference type="ARBA" id="ARBA00022840"/>
    </source>
</evidence>
<proteinExistence type="inferred from homology"/>
<keyword evidence="4 11" id="KW-0227">DNA damage</keyword>
<dbReference type="PANTHER" id="PTHR42855:SF1">
    <property type="entry name" value="ABC TRANSPORTER DOMAIN-CONTAINING PROTEIN"/>
    <property type="match status" value="1"/>
</dbReference>
<feature type="region of interest" description="Disordered" evidence="12">
    <location>
        <begin position="231"/>
        <end position="252"/>
    </location>
</feature>
<dbReference type="PANTHER" id="PTHR42855">
    <property type="entry name" value="ABC TRANSPORTER ATP-BINDING SUBUNIT"/>
    <property type="match status" value="1"/>
</dbReference>
<organism evidence="14 15">
    <name type="scientific">Termitidicoccus mucosus</name>
    <dbReference type="NCBI Taxonomy" id="1184151"/>
    <lineage>
        <taxon>Bacteria</taxon>
        <taxon>Pseudomonadati</taxon>
        <taxon>Verrucomicrobiota</taxon>
        <taxon>Opitutia</taxon>
        <taxon>Opitutales</taxon>
        <taxon>Opitutaceae</taxon>
        <taxon>Termitidicoccus</taxon>
    </lineage>
</organism>
<accession>A0A178II00</accession>
<dbReference type="HAMAP" id="MF_00848">
    <property type="entry name" value="Uup"/>
    <property type="match status" value="1"/>
</dbReference>
<feature type="binding site" evidence="11">
    <location>
        <begin position="331"/>
        <end position="338"/>
    </location>
    <ligand>
        <name>ATP</name>
        <dbReference type="ChEBI" id="CHEBI:30616"/>
        <label>2</label>
    </ligand>
</feature>
<feature type="domain" description="ABC transporter" evidence="13">
    <location>
        <begin position="4"/>
        <end position="224"/>
    </location>
</feature>
<evidence type="ECO:0000256" key="8">
    <source>
        <dbReference type="ARBA" id="ARBA00023204"/>
    </source>
</evidence>
<dbReference type="GO" id="GO:0003677">
    <property type="term" value="F:DNA binding"/>
    <property type="evidence" value="ECO:0007669"/>
    <property type="project" value="UniProtKB-UniRule"/>
</dbReference>
<keyword evidence="15" id="KW-1185">Reference proteome</keyword>